<dbReference type="EMBL" id="JBIXLB010000001">
    <property type="protein sequence ID" value="MFJ5511963.1"/>
    <property type="molecule type" value="Genomic_DNA"/>
</dbReference>
<dbReference type="Proteomes" id="UP001617702">
    <property type="component" value="Unassembled WGS sequence"/>
</dbReference>
<name>A0ABW8GST1_9GAMM</name>
<keyword evidence="2" id="KW-1185">Reference proteome</keyword>
<organism evidence="1 2">
    <name type="scientific">Pectobacterium jejuense</name>
    <dbReference type="NCBI Taxonomy" id="2974022"/>
    <lineage>
        <taxon>Bacteria</taxon>
        <taxon>Pseudomonadati</taxon>
        <taxon>Pseudomonadota</taxon>
        <taxon>Gammaproteobacteria</taxon>
        <taxon>Enterobacterales</taxon>
        <taxon>Pectobacteriaceae</taxon>
        <taxon>Pectobacterium</taxon>
    </lineage>
</organism>
<sequence>MIIGFVLLVSACGADFCDAMPVSDDIYLNRESCLLVLDAIHERRPEAILLCGEVWREESDDKESTD</sequence>
<comment type="caution">
    <text evidence="1">The sequence shown here is derived from an EMBL/GenBank/DDBJ whole genome shotgun (WGS) entry which is preliminary data.</text>
</comment>
<dbReference type="RefSeq" id="WP_400352823.1">
    <property type="nucleotide sequence ID" value="NZ_JBIXLA010000001.1"/>
</dbReference>
<accession>A0ABW8GST1</accession>
<reference evidence="1 2" key="1">
    <citation type="submission" date="2024-10" db="EMBL/GenBank/DDBJ databases">
        <authorList>
            <person name="Lu C.-H."/>
        </authorList>
    </citation>
    <scope>NUCLEOTIDE SEQUENCE [LARGE SCALE GENOMIC DNA]</scope>
    <source>
        <strain evidence="1 2">22LXZD03-01</strain>
    </source>
</reference>
<evidence type="ECO:0000313" key="2">
    <source>
        <dbReference type="Proteomes" id="UP001617702"/>
    </source>
</evidence>
<gene>
    <name evidence="1" type="ORF">ACIPUH_04045</name>
</gene>
<proteinExistence type="predicted"/>
<evidence type="ECO:0000313" key="1">
    <source>
        <dbReference type="EMBL" id="MFJ5511963.1"/>
    </source>
</evidence>
<protein>
    <submittedName>
        <fullName evidence="1">Uncharacterized protein</fullName>
    </submittedName>
</protein>